<dbReference type="InterPro" id="IPR043161">
    <property type="entry name" value="DOCK_C_lobe_A"/>
</dbReference>
<dbReference type="GO" id="GO:0007264">
    <property type="term" value="P:small GTPase-mediated signal transduction"/>
    <property type="evidence" value="ECO:0007669"/>
    <property type="project" value="InterPro"/>
</dbReference>
<dbReference type="InterPro" id="IPR026791">
    <property type="entry name" value="DOCK"/>
</dbReference>
<dbReference type="AlphaFoldDB" id="A0A1I7WWD4"/>
<dbReference type="Pfam" id="PF20421">
    <property type="entry name" value="DHR-2_Lobe_C"/>
    <property type="match status" value="1"/>
</dbReference>
<dbReference type="InterPro" id="IPR046770">
    <property type="entry name" value="DOCKER_Lobe_B"/>
</dbReference>
<name>A0A1I7WWD4_HETBA</name>
<proteinExistence type="inferred from homology"/>
<reference evidence="6" key="1">
    <citation type="submission" date="2016-11" db="UniProtKB">
        <authorList>
            <consortium name="WormBaseParasite"/>
        </authorList>
    </citation>
    <scope>IDENTIFICATION</scope>
</reference>
<feature type="region of interest" description="Disordered" evidence="3">
    <location>
        <begin position="1160"/>
        <end position="1186"/>
    </location>
</feature>
<feature type="domain" description="DOCKER" evidence="4">
    <location>
        <begin position="637"/>
        <end position="1099"/>
    </location>
</feature>
<accession>A0A1I7WWD4</accession>
<dbReference type="WBParaSite" id="Hba_09494">
    <property type="protein sequence ID" value="Hba_09494"/>
    <property type="gene ID" value="Hba_09494"/>
</dbReference>
<dbReference type="InterPro" id="IPR027357">
    <property type="entry name" value="DOCKER_dom"/>
</dbReference>
<dbReference type="Pfam" id="PF06920">
    <property type="entry name" value="DHR-2_Lobe_A"/>
    <property type="match status" value="1"/>
</dbReference>
<protein>
    <submittedName>
        <fullName evidence="6">DOCKER domain-containing protein</fullName>
    </submittedName>
</protein>
<evidence type="ECO:0000259" key="4">
    <source>
        <dbReference type="PROSITE" id="PS51651"/>
    </source>
</evidence>
<evidence type="ECO:0000256" key="3">
    <source>
        <dbReference type="SAM" id="MobiDB-lite"/>
    </source>
</evidence>
<evidence type="ECO:0000256" key="1">
    <source>
        <dbReference type="ARBA" id="ARBA00022658"/>
    </source>
</evidence>
<comment type="similarity">
    <text evidence="2">Belongs to the DOCK family.</text>
</comment>
<dbReference type="Gene3D" id="1.20.58.740">
    <property type="match status" value="1"/>
</dbReference>
<dbReference type="InterPro" id="IPR043162">
    <property type="entry name" value="DOCK_C_lobe_C"/>
</dbReference>
<organism evidence="5 6">
    <name type="scientific">Heterorhabditis bacteriophora</name>
    <name type="common">Entomopathogenic nematode worm</name>
    <dbReference type="NCBI Taxonomy" id="37862"/>
    <lineage>
        <taxon>Eukaryota</taxon>
        <taxon>Metazoa</taxon>
        <taxon>Ecdysozoa</taxon>
        <taxon>Nematoda</taxon>
        <taxon>Chromadorea</taxon>
        <taxon>Rhabditida</taxon>
        <taxon>Rhabditina</taxon>
        <taxon>Rhabditomorpha</taxon>
        <taxon>Strongyloidea</taxon>
        <taxon>Heterorhabditidae</taxon>
        <taxon>Heterorhabditis</taxon>
    </lineage>
</organism>
<keyword evidence="5" id="KW-1185">Reference proteome</keyword>
<dbReference type="PROSITE" id="PS51651">
    <property type="entry name" value="DOCKER"/>
    <property type="match status" value="1"/>
</dbReference>
<dbReference type="InterPro" id="IPR046769">
    <property type="entry name" value="DOCKER_Lobe_A"/>
</dbReference>
<dbReference type="Pfam" id="PF20422">
    <property type="entry name" value="DHR-2_Lobe_B"/>
    <property type="match status" value="1"/>
</dbReference>
<dbReference type="Gene3D" id="1.25.40.410">
    <property type="match status" value="1"/>
</dbReference>
<evidence type="ECO:0000313" key="5">
    <source>
        <dbReference type="Proteomes" id="UP000095283"/>
    </source>
</evidence>
<dbReference type="InterPro" id="IPR046773">
    <property type="entry name" value="DOCKER_Lobe_C"/>
</dbReference>
<dbReference type="GO" id="GO:0005085">
    <property type="term" value="F:guanyl-nucleotide exchange factor activity"/>
    <property type="evidence" value="ECO:0007669"/>
    <property type="project" value="UniProtKB-KW"/>
</dbReference>
<dbReference type="PANTHER" id="PTHR23317:SF76">
    <property type="entry name" value="LD20667P"/>
    <property type="match status" value="1"/>
</dbReference>
<dbReference type="PANTHER" id="PTHR23317">
    <property type="entry name" value="DEDICATOR OF CYTOKINESIS DOCK"/>
    <property type="match status" value="1"/>
</dbReference>
<evidence type="ECO:0000256" key="2">
    <source>
        <dbReference type="PROSITE-ProRule" id="PRU00984"/>
    </source>
</evidence>
<sequence>MSASTFITGSMAVVAGEAPLASLVGETDSIVSADRASISTTSTFRRIGSGTSASAVLSKVRTPLQKRRFLGGGNDESNSPDISASRSPEITLTNLQPLTLNLNSFFRYETDRLSDEDLFKLLADARRIGGKLSRLKTFPLEMALQLSGGYSKRVYFSSFYEFFFIRVCSGEPSSTTLMFLKLDFLRIICSHEHFIVLNLPFVPLQSSLSTSGSSSSIGLSATYGGSAIIQPASPGSSSLSSRSTTTTGSWGSLGSGELNNAFRRSHFLVGLVLADLAAVLENSNNSILHASIYDVAIRCANSSELLRASLTTYQISFNSPIPELSQPQLYAIPSSTCTSKEKKIVIAEKICVMGITLHRTVRRYQEMSRVEEHPTTIWTPSRAIGVVRNLLAAHEADSRLSDPSALARVASLYLPLVTIVLDVAGQIYDPFGKQATCLEKRSYHIYYIIVVRNIMIKNMIKTRLINMFDDKNDILSCQMHMLACNQSVQVLDCIFASQRTIVRKYPELVFEQAAASLYLLMRESFENGNSLARVKMQITMSLSTLVSNGTRLGLWLNEDCLRRSLKTVLIYAETDASTDHHTRANSSFSEQVKDLVFNLHMILSDTVKMKEFANDFEMTMDLMYRIAKGYQNNPDLRYSIVLIEGKLTWLLNMSSRHEDKELYCEAGQCMLHAAALAAEYIAMTTTDGYMPRGAVEFQTLSDNILEESAVSDDVVSPDVDGICESRHFTAAGLVHLIEKSALFLEKAHMHELLPDVFKIIEPIVREWRDFRRLSSIHARLSDSLSRIEPTISVVEDTADAWMSPLRRCDKRCFGTYFRVGFYGSRFGDLDGEEFIYKESQIIKCEEPPFTKLSEISHRLELFYSDRFGKDVVEVIKDSNNVVRTSHQATKVYLQITYVEPYFDKWERRKRPTHFERSHKLKRFMYATPFTRDGKAHGDLKDQFKRRTILTTQYSFPYVKTRIRVIDKEQKVLQPIQVAIEDIEKKTRELSAAIAQNPPDAKMLQMVLQGCIGTTVNQGPIQVANVFLTDITLDERGKPVDKLQNKLRLCFRDFSKKCADALTLNKYLIQSDQLAYQMSISTTNTGLDPNQEDYDGIKTIYLHFSPATFFSRHIGVYKLSLECKDSLIAFYELFGFKKDEDNNFLVQRFSCDSKDDNVEIPRGHLPDPEAEAIPGTTKQESEADQERRWHDLGLDRIHMEQERNIQELQH</sequence>
<dbReference type="Proteomes" id="UP000095283">
    <property type="component" value="Unplaced"/>
</dbReference>
<evidence type="ECO:0000313" key="6">
    <source>
        <dbReference type="WBParaSite" id="Hba_09494"/>
    </source>
</evidence>
<keyword evidence="1" id="KW-0344">Guanine-nucleotide releasing factor</keyword>